<dbReference type="SMART" id="SM00504">
    <property type="entry name" value="Ubox"/>
    <property type="match status" value="1"/>
</dbReference>
<evidence type="ECO:0000256" key="4">
    <source>
        <dbReference type="ARBA" id="ARBA00022786"/>
    </source>
</evidence>
<organism evidence="7 8">
    <name type="scientific">Phoenix dactylifera</name>
    <name type="common">Date palm</name>
    <dbReference type="NCBI Taxonomy" id="42345"/>
    <lineage>
        <taxon>Eukaryota</taxon>
        <taxon>Viridiplantae</taxon>
        <taxon>Streptophyta</taxon>
        <taxon>Embryophyta</taxon>
        <taxon>Tracheophyta</taxon>
        <taxon>Spermatophyta</taxon>
        <taxon>Magnoliopsida</taxon>
        <taxon>Liliopsida</taxon>
        <taxon>Arecaceae</taxon>
        <taxon>Coryphoideae</taxon>
        <taxon>Phoeniceae</taxon>
        <taxon>Phoenix</taxon>
    </lineage>
</organism>
<dbReference type="AlphaFoldDB" id="A0A8B7BLG8"/>
<accession>A0A8B7BLG8</accession>
<dbReference type="InterPro" id="IPR045210">
    <property type="entry name" value="RING-Ubox_PUB"/>
</dbReference>
<dbReference type="GO" id="GO:0016567">
    <property type="term" value="P:protein ubiquitination"/>
    <property type="evidence" value="ECO:0007669"/>
    <property type="project" value="UniProtKB-UniRule"/>
</dbReference>
<comment type="function">
    <text evidence="5">Functions as an E3 ubiquitin ligase.</text>
</comment>
<dbReference type="PANTHER" id="PTHR22849">
    <property type="entry name" value="WDSAM1 PROTEIN"/>
    <property type="match status" value="1"/>
</dbReference>
<reference evidence="8" key="2">
    <citation type="submission" date="2025-08" db="UniProtKB">
        <authorList>
            <consortium name="RefSeq"/>
        </authorList>
    </citation>
    <scope>IDENTIFICATION</scope>
    <source>
        <tissue evidence="8">Young leaves</tissue>
    </source>
</reference>
<proteinExistence type="predicted"/>
<dbReference type="Pfam" id="PF25598">
    <property type="entry name" value="ARM_PUB"/>
    <property type="match status" value="1"/>
</dbReference>
<feature type="domain" description="U-box" evidence="6">
    <location>
        <begin position="31"/>
        <end position="105"/>
    </location>
</feature>
<evidence type="ECO:0000313" key="8">
    <source>
        <dbReference type="RefSeq" id="XP_008780992.3"/>
    </source>
</evidence>
<dbReference type="GO" id="GO:0061630">
    <property type="term" value="F:ubiquitin protein ligase activity"/>
    <property type="evidence" value="ECO:0007669"/>
    <property type="project" value="UniProtKB-UniRule"/>
</dbReference>
<dbReference type="SUPFAM" id="SSF48371">
    <property type="entry name" value="ARM repeat"/>
    <property type="match status" value="1"/>
</dbReference>
<dbReference type="PROSITE" id="PS51698">
    <property type="entry name" value="U_BOX"/>
    <property type="match status" value="1"/>
</dbReference>
<dbReference type="RefSeq" id="XP_008780992.3">
    <property type="nucleotide sequence ID" value="XM_008782770.4"/>
</dbReference>
<dbReference type="GeneID" id="103700874"/>
<dbReference type="Gene3D" id="1.25.10.10">
    <property type="entry name" value="Leucine-rich Repeat Variant"/>
    <property type="match status" value="1"/>
</dbReference>
<reference evidence="7" key="1">
    <citation type="journal article" date="2019" name="Nat. Commun.">
        <title>Genome-wide association mapping of date palm fruit traits.</title>
        <authorList>
            <person name="Hazzouri K.M."/>
            <person name="Gros-Balthazard M."/>
            <person name="Flowers J.M."/>
            <person name="Copetti D."/>
            <person name="Lemansour A."/>
            <person name="Lebrun M."/>
            <person name="Masmoudi K."/>
            <person name="Ferrand S."/>
            <person name="Dhar M.I."/>
            <person name="Fresquez Z.A."/>
            <person name="Rosas U."/>
            <person name="Zhang J."/>
            <person name="Talag J."/>
            <person name="Lee S."/>
            <person name="Kudrna D."/>
            <person name="Powell R.F."/>
            <person name="Leitch I.J."/>
            <person name="Krueger R.R."/>
            <person name="Wing R.A."/>
            <person name="Amiri K.M.A."/>
            <person name="Purugganan M.D."/>
        </authorList>
    </citation>
    <scope>NUCLEOTIDE SEQUENCE [LARGE SCALE GENOMIC DNA]</scope>
    <source>
        <strain evidence="7">cv. Khalas</strain>
    </source>
</reference>
<dbReference type="Proteomes" id="UP000228380">
    <property type="component" value="Chromosome 16"/>
</dbReference>
<evidence type="ECO:0000256" key="1">
    <source>
        <dbReference type="ARBA" id="ARBA00000900"/>
    </source>
</evidence>
<dbReference type="PANTHER" id="PTHR22849:SF161">
    <property type="entry name" value="U-BOX DOMAIN-CONTAINING PROTEIN"/>
    <property type="match status" value="1"/>
</dbReference>
<name>A0A8B7BLG8_PHODC</name>
<dbReference type="InterPro" id="IPR011989">
    <property type="entry name" value="ARM-like"/>
</dbReference>
<protein>
    <recommendedName>
        <fullName evidence="5 6">U-box domain-containing protein</fullName>
        <ecNumber evidence="5">2.3.2.27</ecNumber>
    </recommendedName>
    <alternativeName>
        <fullName evidence="5">RING-type E3 ubiquitin transferase PUB</fullName>
    </alternativeName>
</protein>
<dbReference type="InterPro" id="IPR003613">
    <property type="entry name" value="Ubox_domain"/>
</dbReference>
<dbReference type="InterPro" id="IPR045185">
    <property type="entry name" value="PUB22/23/24-like"/>
</dbReference>
<comment type="catalytic activity">
    <reaction evidence="1 5">
        <text>S-ubiquitinyl-[E2 ubiquitin-conjugating enzyme]-L-cysteine + [acceptor protein]-L-lysine = [E2 ubiquitin-conjugating enzyme]-L-cysteine + N(6)-ubiquitinyl-[acceptor protein]-L-lysine.</text>
        <dbReference type="EC" id="2.3.2.27"/>
    </reaction>
</comment>
<dbReference type="Pfam" id="PF04564">
    <property type="entry name" value="U-box"/>
    <property type="match status" value="1"/>
</dbReference>
<evidence type="ECO:0000313" key="7">
    <source>
        <dbReference type="Proteomes" id="UP000228380"/>
    </source>
</evidence>
<dbReference type="CDD" id="cd16664">
    <property type="entry name" value="RING-Ubox_PUB"/>
    <property type="match status" value="1"/>
</dbReference>
<keyword evidence="3 5" id="KW-0808">Transferase</keyword>
<keyword evidence="7" id="KW-1185">Reference proteome</keyword>
<dbReference type="InterPro" id="IPR013083">
    <property type="entry name" value="Znf_RING/FYVE/PHD"/>
</dbReference>
<dbReference type="FunFam" id="3.30.40.10:FF:000442">
    <property type="entry name" value="RING-type E3 ubiquitin transferase"/>
    <property type="match status" value="1"/>
</dbReference>
<sequence length="446" mass="48635">MASTWRALKPRRKIPFIQRNPAAGNLNMEPSIPTHFRCPISLDLMRDPVTVSTGITYDRQSIETWFELGRQTCPVTYKVLTTEDLIPNHSLRRMIQDWCASNRSSGIERIPTPRIPVAPTQVSEPLSEIASASARGDHVRCQELVAKIKALGRESERNRRCIISGGAVHILSASFSELAAGSFDSSTSGVLEELLSALTAFSPLDKEAHRHIGSPESLKSLVSILKCGDLAGRLNAALMLKDLVSSLDIDRVNLVAETYGLIEALVKLIEQPVSPQATKASLVATFYLVSSSEITATKFAEMGLVSLLLEILVDSDKSMVEKALAVLDGVLNCKKGRETAYDHSLAMPVLVKKLLRVSDMATEFAVSALWKLCKNCKQERGEIAGEECLVETLQVGAFQKLLLLLQVGCSGATKVKASDLLKLLNGARRMGDCIGTADFRGLKRSF</sequence>
<evidence type="ECO:0000256" key="2">
    <source>
        <dbReference type="ARBA" id="ARBA00004906"/>
    </source>
</evidence>
<gene>
    <name evidence="8" type="primary">LOC103700874</name>
</gene>
<evidence type="ECO:0000259" key="6">
    <source>
        <dbReference type="PROSITE" id="PS51698"/>
    </source>
</evidence>
<evidence type="ECO:0000256" key="3">
    <source>
        <dbReference type="ARBA" id="ARBA00022679"/>
    </source>
</evidence>
<dbReference type="OrthoDB" id="10064100at2759"/>
<dbReference type="UniPathway" id="UPA00143"/>
<dbReference type="SUPFAM" id="SSF57850">
    <property type="entry name" value="RING/U-box"/>
    <property type="match status" value="1"/>
</dbReference>
<dbReference type="InterPro" id="IPR016024">
    <property type="entry name" value="ARM-type_fold"/>
</dbReference>
<dbReference type="KEGG" id="pda:103700874"/>
<dbReference type="Gene3D" id="3.30.40.10">
    <property type="entry name" value="Zinc/RING finger domain, C3HC4 (zinc finger)"/>
    <property type="match status" value="1"/>
</dbReference>
<dbReference type="InterPro" id="IPR058678">
    <property type="entry name" value="ARM_PUB"/>
</dbReference>
<dbReference type="EC" id="2.3.2.27" evidence="5"/>
<comment type="pathway">
    <text evidence="2 5">Protein modification; protein ubiquitination.</text>
</comment>
<keyword evidence="4 5" id="KW-0833">Ubl conjugation pathway</keyword>
<evidence type="ECO:0000256" key="5">
    <source>
        <dbReference type="RuleBase" id="RU369093"/>
    </source>
</evidence>